<dbReference type="Proteomes" id="UP000199118">
    <property type="component" value="Unassembled WGS sequence"/>
</dbReference>
<dbReference type="InterPro" id="IPR024524">
    <property type="entry name" value="DUF3800"/>
</dbReference>
<accession>A0A1H2WPG2</accession>
<name>A0A1H2WPG2_9RHOB</name>
<keyword evidence="2" id="KW-1185">Reference proteome</keyword>
<organism evidence="1 2">
    <name type="scientific">Albimonas donghaensis</name>
    <dbReference type="NCBI Taxonomy" id="356660"/>
    <lineage>
        <taxon>Bacteria</taxon>
        <taxon>Pseudomonadati</taxon>
        <taxon>Pseudomonadota</taxon>
        <taxon>Alphaproteobacteria</taxon>
        <taxon>Rhodobacterales</taxon>
        <taxon>Paracoccaceae</taxon>
        <taxon>Albimonas</taxon>
    </lineage>
</organism>
<evidence type="ECO:0000313" key="2">
    <source>
        <dbReference type="Proteomes" id="UP000199118"/>
    </source>
</evidence>
<dbReference type="Pfam" id="PF12686">
    <property type="entry name" value="DUF3800"/>
    <property type="match status" value="1"/>
</dbReference>
<gene>
    <name evidence="1" type="ORF">SAMN05444336_102451</name>
</gene>
<protein>
    <recommendedName>
        <fullName evidence="3">DUF3800 domain-containing protein</fullName>
    </recommendedName>
</protein>
<dbReference type="EMBL" id="FNMZ01000002">
    <property type="protein sequence ID" value="SDW82522.1"/>
    <property type="molecule type" value="Genomic_DNA"/>
</dbReference>
<dbReference type="OrthoDB" id="8478682at2"/>
<reference evidence="1 2" key="1">
    <citation type="submission" date="2016-10" db="EMBL/GenBank/DDBJ databases">
        <authorList>
            <person name="de Groot N.N."/>
        </authorList>
    </citation>
    <scope>NUCLEOTIDE SEQUENCE [LARGE SCALE GENOMIC DNA]</scope>
    <source>
        <strain evidence="1 2">DSM 17890</strain>
    </source>
</reference>
<evidence type="ECO:0000313" key="1">
    <source>
        <dbReference type="EMBL" id="SDW82522.1"/>
    </source>
</evidence>
<sequence length="274" mass="31024">MLPNSLSTIYADESDDKQRFVLAFVSIPTASISLPSSEWDAEGLNDDWSAYFEKARTWRKALKEAHGIPLSKELKGSKLATGRNRYDRGRGALYGNRAWKAYRDALQGLSFLPDHSIFSVYATRDANLYGRRKLEASLYAAFQRIERQNKADRRRSMLFFDEGHGEYRTLYRKACVHLPTGSRLGAWSSGSLSKNIPMVSTIEDANFKDSKKSHFIQIADLIAYATLLKARHEGDALSERESRNELYKLHDAIPRNVLNARVVTSGTDGIVRLK</sequence>
<dbReference type="AlphaFoldDB" id="A0A1H2WPG2"/>
<proteinExistence type="predicted"/>
<evidence type="ECO:0008006" key="3">
    <source>
        <dbReference type="Google" id="ProtNLM"/>
    </source>
</evidence>